<dbReference type="STRING" id="670154.SAMN04488002_1109"/>
<organism evidence="4 5">
    <name type="scientific">Litoreibacter janthinus</name>
    <dbReference type="NCBI Taxonomy" id="670154"/>
    <lineage>
        <taxon>Bacteria</taxon>
        <taxon>Pseudomonadati</taxon>
        <taxon>Pseudomonadota</taxon>
        <taxon>Alphaproteobacteria</taxon>
        <taxon>Rhodobacterales</taxon>
        <taxon>Roseobacteraceae</taxon>
        <taxon>Litoreibacter</taxon>
    </lineage>
</organism>
<keyword evidence="5" id="KW-1185">Reference proteome</keyword>
<evidence type="ECO:0000256" key="2">
    <source>
        <dbReference type="ARBA" id="ARBA00008164"/>
    </source>
</evidence>
<proteinExistence type="inferred from homology"/>
<reference evidence="5" key="1">
    <citation type="submission" date="2016-10" db="EMBL/GenBank/DDBJ databases">
        <authorList>
            <person name="Varghese N."/>
            <person name="Submissions S."/>
        </authorList>
    </citation>
    <scope>NUCLEOTIDE SEQUENCE [LARGE SCALE GENOMIC DNA]</scope>
    <source>
        <strain evidence="5">DSM 26921</strain>
    </source>
</reference>
<dbReference type="InterPro" id="IPR001107">
    <property type="entry name" value="Band_7"/>
</dbReference>
<dbReference type="RefSeq" id="WP_090213525.1">
    <property type="nucleotide sequence ID" value="NZ_FOYO01000001.1"/>
</dbReference>
<dbReference type="Pfam" id="PF01145">
    <property type="entry name" value="Band_7"/>
    <property type="match status" value="1"/>
</dbReference>
<evidence type="ECO:0000313" key="5">
    <source>
        <dbReference type="Proteomes" id="UP000199658"/>
    </source>
</evidence>
<comment type="similarity">
    <text evidence="2">Belongs to the band 7/mec-2 family.</text>
</comment>
<dbReference type="SMART" id="SM00244">
    <property type="entry name" value="PHB"/>
    <property type="match status" value="1"/>
</dbReference>
<dbReference type="Gene3D" id="3.30.479.30">
    <property type="entry name" value="Band 7 domain"/>
    <property type="match status" value="1"/>
</dbReference>
<dbReference type="OrthoDB" id="5501731at2"/>
<dbReference type="EMBL" id="FOYO01000001">
    <property type="protein sequence ID" value="SFR38883.1"/>
    <property type="molecule type" value="Genomic_DNA"/>
</dbReference>
<evidence type="ECO:0000313" key="4">
    <source>
        <dbReference type="EMBL" id="SFR38883.1"/>
    </source>
</evidence>
<dbReference type="SUPFAM" id="SSF117892">
    <property type="entry name" value="Band 7/SPFH domain"/>
    <property type="match status" value="1"/>
</dbReference>
<protein>
    <submittedName>
        <fullName evidence="4">SPFH domain / Band 7 family protein</fullName>
    </submittedName>
</protein>
<dbReference type="PANTHER" id="PTHR10264:SF83">
    <property type="entry name" value="BLL5629 PROTEIN"/>
    <property type="match status" value="1"/>
</dbReference>
<dbReference type="Proteomes" id="UP000199658">
    <property type="component" value="Unassembled WGS sequence"/>
</dbReference>
<evidence type="ECO:0000256" key="1">
    <source>
        <dbReference type="ARBA" id="ARBA00004167"/>
    </source>
</evidence>
<sequence>MTMLDILMRRRRVTLTEAERALVIRKGRITDILGAGEHMLRRADVVERHDLSDPVFVSTLSDALTRERPDLVDTHLTVLRTGADEIAVVSKDGRLFEVMTPDHRRVLWTDAGPWDVERINLIERLDVNAKLGDRLTRARMTNAMTVVEVSATEVGLMLVDGVLTKTLTAGAHRFWTVGRKIVVKMVDLRWRAHDVTGHEILTRDRVSLRVNLSADFRVTDPVLAVTAVKDFEDALHRALALAFRKTLGALTLDALLADKMAVDAEAAEAVRAEMAAIGVEVGAITLKDVILPGDMRDILTGVVAAEKEAEANVIRRREETNATRSLLNTAKVMAENPVMLRLKELEALETIAGKVERLTVHSGTEGLMNDIVRLRD</sequence>
<dbReference type="InterPro" id="IPR043202">
    <property type="entry name" value="Band-7_stomatin-like"/>
</dbReference>
<dbReference type="AlphaFoldDB" id="A0A1I6G9L6"/>
<gene>
    <name evidence="4" type="ORF">SAMN04488002_1109</name>
</gene>
<dbReference type="PANTHER" id="PTHR10264">
    <property type="entry name" value="BAND 7 PROTEIN-RELATED"/>
    <property type="match status" value="1"/>
</dbReference>
<accession>A0A1I6G9L6</accession>
<dbReference type="CDD" id="cd13438">
    <property type="entry name" value="SPFH_eoslipins_u2"/>
    <property type="match status" value="1"/>
</dbReference>
<dbReference type="Gene3D" id="6.10.250.2090">
    <property type="match status" value="1"/>
</dbReference>
<comment type="subcellular location">
    <subcellularLocation>
        <location evidence="1">Membrane</location>
        <topology evidence="1">Single-pass membrane protein</topology>
    </subcellularLocation>
</comment>
<evidence type="ECO:0000259" key="3">
    <source>
        <dbReference type="SMART" id="SM00244"/>
    </source>
</evidence>
<name>A0A1I6G9L6_9RHOB</name>
<dbReference type="GO" id="GO:0005886">
    <property type="term" value="C:plasma membrane"/>
    <property type="evidence" value="ECO:0007669"/>
    <property type="project" value="InterPro"/>
</dbReference>
<dbReference type="InterPro" id="IPR036013">
    <property type="entry name" value="Band_7/SPFH_dom_sf"/>
</dbReference>
<feature type="domain" description="Band 7" evidence="3">
    <location>
        <begin position="144"/>
        <end position="303"/>
    </location>
</feature>